<evidence type="ECO:0000256" key="3">
    <source>
        <dbReference type="SAM" id="Phobius"/>
    </source>
</evidence>
<feature type="transmembrane region" description="Helical" evidence="3">
    <location>
        <begin position="30"/>
        <end position="48"/>
    </location>
</feature>
<feature type="transmembrane region" description="Helical" evidence="3">
    <location>
        <begin position="115"/>
        <end position="133"/>
    </location>
</feature>
<dbReference type="GO" id="GO:0016780">
    <property type="term" value="F:phosphotransferase activity, for other substituted phosphate groups"/>
    <property type="evidence" value="ECO:0007669"/>
    <property type="project" value="InterPro"/>
</dbReference>
<dbReference type="GO" id="GO:0008654">
    <property type="term" value="P:phospholipid biosynthetic process"/>
    <property type="evidence" value="ECO:0007669"/>
    <property type="project" value="InterPro"/>
</dbReference>
<accession>A0A6H1WS85</accession>
<dbReference type="EMBL" id="CP042909">
    <property type="protein sequence ID" value="QJA06041.1"/>
    <property type="molecule type" value="Genomic_DNA"/>
</dbReference>
<comment type="similarity">
    <text evidence="2">Belongs to the CDP-alcohol phosphatidyltransferase class-I family.</text>
</comment>
<evidence type="ECO:0000313" key="5">
    <source>
        <dbReference type="Proteomes" id="UP000501253"/>
    </source>
</evidence>
<dbReference type="AlphaFoldDB" id="A0A6H1WS85"/>
<keyword evidence="3" id="KW-0812">Transmembrane</keyword>
<dbReference type="InterPro" id="IPR000462">
    <property type="entry name" value="CDP-OH_P_trans"/>
</dbReference>
<protein>
    <submittedName>
        <fullName evidence="4">CDP-alcohol phosphatidyltransferase family protein</fullName>
    </submittedName>
</protein>
<feature type="transmembrane region" description="Helical" evidence="3">
    <location>
        <begin position="153"/>
        <end position="175"/>
    </location>
</feature>
<dbReference type="Proteomes" id="UP000501253">
    <property type="component" value="Chromosome"/>
</dbReference>
<dbReference type="KEGG" id="tmai:FVE67_04180"/>
<dbReference type="InterPro" id="IPR048254">
    <property type="entry name" value="CDP_ALCOHOL_P_TRANSF_CS"/>
</dbReference>
<proteinExistence type="inferred from homology"/>
<dbReference type="PROSITE" id="PS00379">
    <property type="entry name" value="CDP_ALCOHOL_P_TRANSF"/>
    <property type="match status" value="1"/>
</dbReference>
<feature type="transmembrane region" description="Helical" evidence="3">
    <location>
        <begin position="93"/>
        <end position="109"/>
    </location>
</feature>
<name>A0A6H1WS85_9BACT</name>
<evidence type="ECO:0000256" key="2">
    <source>
        <dbReference type="RuleBase" id="RU003750"/>
    </source>
</evidence>
<dbReference type="InterPro" id="IPR043130">
    <property type="entry name" value="CDP-OH_PTrfase_TM_dom"/>
</dbReference>
<keyword evidence="1 2" id="KW-0808">Transferase</keyword>
<keyword evidence="3" id="KW-1133">Transmembrane helix</keyword>
<keyword evidence="5" id="KW-1185">Reference proteome</keyword>
<sequence length="193" mass="20749">MTFTERVKARSEPLLLPLARLLARLRVSPNAVSVAGFLGVALAGGFIALGHLRLGGLLLGIFGSLDAVDGLLARRTGQVSTFGAFLDSTLDRYAEIVLFLGILWYLLVWEDPLGVVLAFVALTGSLMVSYARARAEGLGLSCKVGLLTRFERLLLLTLGLLLGLLIPVLAVLAVLTHFTTLQRILHVRRAAHP</sequence>
<organism evidence="4 5">
    <name type="scientific">Thermosulfurimonas marina</name>
    <dbReference type="NCBI Taxonomy" id="2047767"/>
    <lineage>
        <taxon>Bacteria</taxon>
        <taxon>Pseudomonadati</taxon>
        <taxon>Thermodesulfobacteriota</taxon>
        <taxon>Thermodesulfobacteria</taxon>
        <taxon>Thermodesulfobacteriales</taxon>
        <taxon>Thermodesulfobacteriaceae</taxon>
        <taxon>Thermosulfurimonas</taxon>
    </lineage>
</organism>
<dbReference type="RefSeq" id="WP_168719396.1">
    <property type="nucleotide sequence ID" value="NZ_CP042909.1"/>
</dbReference>
<evidence type="ECO:0000256" key="1">
    <source>
        <dbReference type="ARBA" id="ARBA00022679"/>
    </source>
</evidence>
<evidence type="ECO:0000313" key="4">
    <source>
        <dbReference type="EMBL" id="QJA06041.1"/>
    </source>
</evidence>
<dbReference type="GO" id="GO:0016020">
    <property type="term" value="C:membrane"/>
    <property type="evidence" value="ECO:0007669"/>
    <property type="project" value="InterPro"/>
</dbReference>
<keyword evidence="3" id="KW-0472">Membrane</keyword>
<dbReference type="Gene3D" id="1.20.120.1760">
    <property type="match status" value="1"/>
</dbReference>
<gene>
    <name evidence="4" type="ORF">FVE67_04180</name>
</gene>
<dbReference type="Pfam" id="PF01066">
    <property type="entry name" value="CDP-OH_P_transf"/>
    <property type="match status" value="1"/>
</dbReference>
<reference evidence="4 5" key="1">
    <citation type="submission" date="2019-08" db="EMBL/GenBank/DDBJ databases">
        <title>Complete genome sequence of Thermosulfurimonas marina SU872T, an anaerobic thermophilic chemolithoautotrophic bacterium isolated from a shallow marine hydrothermal vent.</title>
        <authorList>
            <person name="Allioux M."/>
            <person name="Jebbar M."/>
            <person name="Slobodkina G."/>
            <person name="Slobodkin A."/>
            <person name="Moalic Y."/>
            <person name="Frolova A."/>
            <person name="Shao Z."/>
            <person name="Alain K."/>
        </authorList>
    </citation>
    <scope>NUCLEOTIDE SEQUENCE [LARGE SCALE GENOMIC DNA]</scope>
    <source>
        <strain evidence="4 5">SU872</strain>
    </source>
</reference>